<dbReference type="FunFam" id="3.20.20.70:FF:000191">
    <property type="entry name" value="ribulose-phosphate 3-epimerase isoform X2"/>
    <property type="match status" value="1"/>
</dbReference>
<keyword evidence="8" id="KW-0808">Transferase</keyword>
<dbReference type="GO" id="GO:0046496">
    <property type="term" value="P:nicotinamide nucleotide metabolic process"/>
    <property type="evidence" value="ECO:0007669"/>
    <property type="project" value="UniProtKB-ARBA"/>
</dbReference>
<comment type="cofactor">
    <cofactor evidence="4">
        <name>Fe(2+)</name>
        <dbReference type="ChEBI" id="CHEBI:29033"/>
    </cofactor>
</comment>
<dbReference type="GO" id="GO:0019150">
    <property type="term" value="F:D-ribulokinase activity"/>
    <property type="evidence" value="ECO:0007669"/>
    <property type="project" value="TreeGrafter"/>
</dbReference>
<evidence type="ECO:0000256" key="14">
    <source>
        <dbReference type="ARBA" id="ARBA00022935"/>
    </source>
</evidence>
<keyword evidence="23" id="KW-1185">Reference proteome</keyword>
<evidence type="ECO:0000256" key="17">
    <source>
        <dbReference type="ARBA" id="ARBA00023235"/>
    </source>
</evidence>
<keyword evidence="17" id="KW-0413">Isomerase</keyword>
<dbReference type="PANTHER" id="PTHR43435:SF4">
    <property type="entry name" value="FGGY CARBOHYDRATE KINASE DOMAIN-CONTAINING PROTEIN"/>
    <property type="match status" value="1"/>
</dbReference>
<dbReference type="GO" id="GO:0019569">
    <property type="term" value="P:L-arabinose catabolic process to D-xylulose 5-phosphate"/>
    <property type="evidence" value="ECO:0007669"/>
    <property type="project" value="InterPro"/>
</dbReference>
<dbReference type="AlphaFoldDB" id="A0A835YTS4"/>
<evidence type="ECO:0000256" key="12">
    <source>
        <dbReference type="ARBA" id="ARBA00022833"/>
    </source>
</evidence>
<dbReference type="CDD" id="cd07781">
    <property type="entry name" value="ASKHA_NBD_FGGY_L-RBK"/>
    <property type="match status" value="1"/>
</dbReference>
<dbReference type="InterPro" id="IPR000056">
    <property type="entry name" value="Ribul_P_3_epim-like"/>
</dbReference>
<dbReference type="EMBL" id="JAFCMP010000379">
    <property type="protein sequence ID" value="KAG5180553.1"/>
    <property type="molecule type" value="Genomic_DNA"/>
</dbReference>
<keyword evidence="12" id="KW-0862">Zinc</keyword>
<comment type="catalytic activity">
    <reaction evidence="1">
        <text>D-ribulose 5-phosphate = D-xylulose 5-phosphate</text>
        <dbReference type="Rhea" id="RHEA:13677"/>
        <dbReference type="ChEBI" id="CHEBI:57737"/>
        <dbReference type="ChEBI" id="CHEBI:58121"/>
        <dbReference type="EC" id="5.1.3.1"/>
    </reaction>
</comment>
<dbReference type="SUPFAM" id="SSF51366">
    <property type="entry name" value="Ribulose-phoshate binding barrel"/>
    <property type="match status" value="1"/>
</dbReference>
<feature type="domain" description="Carbohydrate kinase FGGY C-terminal" evidence="21">
    <location>
        <begin position="271"/>
        <end position="457"/>
    </location>
</feature>
<evidence type="ECO:0000313" key="23">
    <source>
        <dbReference type="Proteomes" id="UP000664859"/>
    </source>
</evidence>
<dbReference type="InterPro" id="IPR018483">
    <property type="entry name" value="Carb_kinase_FGGY_CS"/>
</dbReference>
<keyword evidence="18" id="KW-0119">Carbohydrate metabolism</keyword>
<evidence type="ECO:0008006" key="24">
    <source>
        <dbReference type="Google" id="ProtNLM"/>
    </source>
</evidence>
<keyword evidence="11" id="KW-0418">Kinase</keyword>
<evidence type="ECO:0000256" key="15">
    <source>
        <dbReference type="ARBA" id="ARBA00023004"/>
    </source>
</evidence>
<dbReference type="GO" id="GO:0008741">
    <property type="term" value="F:ribulokinase activity"/>
    <property type="evidence" value="ECO:0007669"/>
    <property type="project" value="InterPro"/>
</dbReference>
<dbReference type="GO" id="GO:0004750">
    <property type="term" value="F:D-ribulose-phosphate 3-epimerase activity"/>
    <property type="evidence" value="ECO:0007669"/>
    <property type="project" value="UniProtKB-EC"/>
</dbReference>
<dbReference type="Pfam" id="PF00834">
    <property type="entry name" value="Ribul_P_3_epim"/>
    <property type="match status" value="1"/>
</dbReference>
<evidence type="ECO:0000259" key="20">
    <source>
        <dbReference type="Pfam" id="PF00370"/>
    </source>
</evidence>
<evidence type="ECO:0000256" key="19">
    <source>
        <dbReference type="ARBA" id="ARBA00057323"/>
    </source>
</evidence>
<comment type="cofactor">
    <cofactor evidence="2">
        <name>Mn(2+)</name>
        <dbReference type="ChEBI" id="CHEBI:29035"/>
    </cofactor>
</comment>
<dbReference type="UniPathway" id="UPA00618">
    <property type="reaction ID" value="UER00672"/>
</dbReference>
<dbReference type="Proteomes" id="UP000664859">
    <property type="component" value="Unassembled WGS sequence"/>
</dbReference>
<evidence type="ECO:0000256" key="2">
    <source>
        <dbReference type="ARBA" id="ARBA00001936"/>
    </source>
</evidence>
<comment type="subunit">
    <text evidence="7">Homodimer.</text>
</comment>
<dbReference type="GO" id="GO:0046872">
    <property type="term" value="F:metal ion binding"/>
    <property type="evidence" value="ECO:0007669"/>
    <property type="project" value="UniProtKB-KW"/>
</dbReference>
<evidence type="ECO:0000256" key="11">
    <source>
        <dbReference type="ARBA" id="ARBA00022777"/>
    </source>
</evidence>
<keyword evidence="13" id="KW-0067">ATP-binding</keyword>
<keyword evidence="10" id="KW-0547">Nucleotide-binding</keyword>
<dbReference type="Pfam" id="PF00370">
    <property type="entry name" value="FGGY_N"/>
    <property type="match status" value="1"/>
</dbReference>
<dbReference type="InterPro" id="IPR043129">
    <property type="entry name" value="ATPase_NBD"/>
</dbReference>
<dbReference type="Gene3D" id="3.20.20.70">
    <property type="entry name" value="Aldolase class I"/>
    <property type="match status" value="1"/>
</dbReference>
<dbReference type="InterPro" id="IPR005929">
    <property type="entry name" value="Ribulokinase"/>
</dbReference>
<feature type="domain" description="Carbohydrate kinase FGGY N-terminal" evidence="20">
    <location>
        <begin position="3"/>
        <end position="260"/>
    </location>
</feature>
<dbReference type="NCBIfam" id="NF004076">
    <property type="entry name" value="PRK05581.1-4"/>
    <property type="match status" value="1"/>
</dbReference>
<evidence type="ECO:0000256" key="8">
    <source>
        <dbReference type="ARBA" id="ARBA00022679"/>
    </source>
</evidence>
<accession>A0A835YTS4</accession>
<evidence type="ECO:0000259" key="21">
    <source>
        <dbReference type="Pfam" id="PF02782"/>
    </source>
</evidence>
<sequence>MSYVIGVDGGTESIRAGVYSSDGTLVASSATPYSTQYPKPGWAEQDPEDWWAGLGAAVKAVVAKSGVPVSEIKGFGMDTTCCSVVALDASGNALRPCLLWMDMRPCLLWMDMRSGAECAPAVLATGDAALRVNSAGQGPVSAEWMIPKALWLKRNEPDTYAAAKYVCEYQDFMNLRLTGRMVASINNASIRWHYCSKRGWPTSLLAALDLSDLMEKWPQEMLELGAVIGGLTRDAAAHLGLPEGLPVAQGGADAFVGILGLGVVNPGEMALLTGSSHLHLGLVDREISGGGMWGSYSDAVLHGLYVVEGGQTSTGSVAAWFRKIVGGDSVSYQELDAEAAAVPPGCEGLLCLDHFQGNRTPFTDPHSRGAFSGLSLGHTRGHMFRAVLEGVSMGTELVLEAMRKAGYQPTSIAVAGGAARSPLWLQLHADVCGVPLHITKGGTDACLLGSAMLAAVGAGLYDSIPGAAAAMVKIERTILPDKNAHAAYGPVIAHYRRLYTSLKPLFHSQAGGSAGAAKGGGGGGVTLGDKLGKPLAAVRARGDALRTAADVRGIVDASILAADFADFGGEAERALEAGAQWCHVDIVDGHFAKILTFGPPVVRSLRRRLPQLFIDVHLAVENPGEYIAQLAAAGASQVLFHVEACRSADAGHPSPTYCIDTVAALAREIRAAGMRAGVVLNPETPAAVIAPLLSPGAVQLDCVDCLAVQPGFGGQPFDKSVLQKVAELREMCPTLDIQVDGGVNLKTAAACVQAGANVLTAGTCIFGAEDCAAAVGALRQALAARWTLQ</sequence>
<dbReference type="Gene3D" id="3.30.420.40">
    <property type="match status" value="2"/>
</dbReference>
<dbReference type="CDD" id="cd00429">
    <property type="entry name" value="RPE"/>
    <property type="match status" value="1"/>
</dbReference>
<keyword evidence="16" id="KW-0464">Manganese</keyword>
<evidence type="ECO:0000313" key="22">
    <source>
        <dbReference type="EMBL" id="KAG5180553.1"/>
    </source>
</evidence>
<evidence type="ECO:0000256" key="10">
    <source>
        <dbReference type="ARBA" id="ARBA00022741"/>
    </source>
</evidence>
<evidence type="ECO:0000256" key="5">
    <source>
        <dbReference type="ARBA" id="ARBA00005190"/>
    </source>
</evidence>
<dbReference type="InterPro" id="IPR013785">
    <property type="entry name" value="Aldolase_TIM"/>
</dbReference>
<keyword evidence="9" id="KW-0479">Metal-binding</keyword>
<dbReference type="InterPro" id="IPR011060">
    <property type="entry name" value="RibuloseP-bd_barrel"/>
</dbReference>
<keyword evidence="14" id="KW-0054">Arabinose catabolism</keyword>
<evidence type="ECO:0000256" key="4">
    <source>
        <dbReference type="ARBA" id="ARBA00001954"/>
    </source>
</evidence>
<dbReference type="InterPro" id="IPR018485">
    <property type="entry name" value="FGGY_C"/>
</dbReference>
<evidence type="ECO:0000256" key="1">
    <source>
        <dbReference type="ARBA" id="ARBA00001782"/>
    </source>
</evidence>
<dbReference type="OrthoDB" id="203824at2759"/>
<evidence type="ECO:0000256" key="18">
    <source>
        <dbReference type="ARBA" id="ARBA00023277"/>
    </source>
</evidence>
<dbReference type="GO" id="GO:0019563">
    <property type="term" value="P:glycerol catabolic process"/>
    <property type="evidence" value="ECO:0007669"/>
    <property type="project" value="UniProtKB-UniPathway"/>
</dbReference>
<organism evidence="22 23">
    <name type="scientific">Tribonema minus</name>
    <dbReference type="NCBI Taxonomy" id="303371"/>
    <lineage>
        <taxon>Eukaryota</taxon>
        <taxon>Sar</taxon>
        <taxon>Stramenopiles</taxon>
        <taxon>Ochrophyta</taxon>
        <taxon>PX clade</taxon>
        <taxon>Xanthophyceae</taxon>
        <taxon>Tribonematales</taxon>
        <taxon>Tribonemataceae</taxon>
        <taxon>Tribonema</taxon>
    </lineage>
</organism>
<comment type="pathway">
    <text evidence="5">Polyol metabolism; glycerol degradation via glycerol kinase pathway; sn-glycerol 3-phosphate from glycerol: step 1/1.</text>
</comment>
<keyword evidence="15" id="KW-0408">Iron</keyword>
<dbReference type="Pfam" id="PF02782">
    <property type="entry name" value="FGGY_C"/>
    <property type="match status" value="1"/>
</dbReference>
<reference evidence="22" key="1">
    <citation type="submission" date="2021-02" db="EMBL/GenBank/DDBJ databases">
        <title>First Annotated Genome of the Yellow-green Alga Tribonema minus.</title>
        <authorList>
            <person name="Mahan K.M."/>
        </authorList>
    </citation>
    <scope>NUCLEOTIDE SEQUENCE</scope>
    <source>
        <strain evidence="22">UTEX B ZZ1240</strain>
    </source>
</reference>
<dbReference type="GO" id="GO:0005524">
    <property type="term" value="F:ATP binding"/>
    <property type="evidence" value="ECO:0007669"/>
    <property type="project" value="UniProtKB-KW"/>
</dbReference>
<comment type="similarity">
    <text evidence="6">Belongs to the ribulose-phosphate 3-epimerase family.</text>
</comment>
<dbReference type="SUPFAM" id="SSF53067">
    <property type="entry name" value="Actin-like ATPase domain"/>
    <property type="match status" value="2"/>
</dbReference>
<evidence type="ECO:0000256" key="6">
    <source>
        <dbReference type="ARBA" id="ARBA00009541"/>
    </source>
</evidence>
<name>A0A835YTS4_9STRA</name>
<gene>
    <name evidence="22" type="ORF">JKP88DRAFT_258094</name>
</gene>
<protein>
    <recommendedName>
        <fullName evidence="24">Glycerol kinase</fullName>
    </recommendedName>
</protein>
<proteinExistence type="inferred from homology"/>
<evidence type="ECO:0000256" key="3">
    <source>
        <dbReference type="ARBA" id="ARBA00001947"/>
    </source>
</evidence>
<dbReference type="PROSITE" id="PS00445">
    <property type="entry name" value="FGGY_KINASES_2"/>
    <property type="match status" value="1"/>
</dbReference>
<dbReference type="GO" id="GO:0005737">
    <property type="term" value="C:cytoplasm"/>
    <property type="evidence" value="ECO:0007669"/>
    <property type="project" value="TreeGrafter"/>
</dbReference>
<dbReference type="InterPro" id="IPR018484">
    <property type="entry name" value="FGGY_N"/>
</dbReference>
<evidence type="ECO:0000256" key="9">
    <source>
        <dbReference type="ARBA" id="ARBA00022723"/>
    </source>
</evidence>
<dbReference type="GO" id="GO:0006163">
    <property type="term" value="P:purine nucleotide metabolic process"/>
    <property type="evidence" value="ECO:0007669"/>
    <property type="project" value="UniProtKB-ARBA"/>
</dbReference>
<dbReference type="GO" id="GO:0006091">
    <property type="term" value="P:generation of precursor metabolites and energy"/>
    <property type="evidence" value="ECO:0007669"/>
    <property type="project" value="UniProtKB-ARBA"/>
</dbReference>
<evidence type="ECO:0000256" key="16">
    <source>
        <dbReference type="ARBA" id="ARBA00023211"/>
    </source>
</evidence>
<comment type="caution">
    <text evidence="22">The sequence shown here is derived from an EMBL/GenBank/DDBJ whole genome shotgun (WGS) entry which is preliminary data.</text>
</comment>
<dbReference type="PANTHER" id="PTHR43435">
    <property type="entry name" value="RIBULOKINASE"/>
    <property type="match status" value="1"/>
</dbReference>
<evidence type="ECO:0000256" key="7">
    <source>
        <dbReference type="ARBA" id="ARBA00011738"/>
    </source>
</evidence>
<comment type="cofactor">
    <cofactor evidence="3">
        <name>Zn(2+)</name>
        <dbReference type="ChEBI" id="CHEBI:29105"/>
    </cofactor>
</comment>
<comment type="function">
    <text evidence="19">Catalyzes the reversible epimerization of D-ribulose 5-phosphate to D-xylulose 5-phosphate.</text>
</comment>
<evidence type="ECO:0000256" key="13">
    <source>
        <dbReference type="ARBA" id="ARBA00022840"/>
    </source>
</evidence>